<organism evidence="1 2">
    <name type="scientific">Pedobacter polaris</name>
    <dbReference type="NCBI Taxonomy" id="2571273"/>
    <lineage>
        <taxon>Bacteria</taxon>
        <taxon>Pseudomonadati</taxon>
        <taxon>Bacteroidota</taxon>
        <taxon>Sphingobacteriia</taxon>
        <taxon>Sphingobacteriales</taxon>
        <taxon>Sphingobacteriaceae</taxon>
        <taxon>Pedobacter</taxon>
    </lineage>
</organism>
<gene>
    <name evidence="1" type="ORF">FA048_09005</name>
</gene>
<dbReference type="OrthoDB" id="962891at2"/>
<dbReference type="RefSeq" id="WP_136840042.1">
    <property type="nucleotide sequence ID" value="NZ_SWBR01000002.1"/>
</dbReference>
<keyword evidence="2" id="KW-1185">Reference proteome</keyword>
<sequence>MRQIILNEKLTLSFETLDKGVRLIISEADMELVCRKETYKNLQNFLKADEINIFKGRLQLHKRNEIIEVVIKNKPSAIISTNDFKNVLDNL</sequence>
<protein>
    <submittedName>
        <fullName evidence="1">Uncharacterized protein</fullName>
    </submittedName>
</protein>
<dbReference type="AlphaFoldDB" id="A0A4U1CQN1"/>
<accession>A0A4U1CQN1</accession>
<proteinExistence type="predicted"/>
<dbReference type="EMBL" id="SWBR01000002">
    <property type="protein sequence ID" value="TKC10321.1"/>
    <property type="molecule type" value="Genomic_DNA"/>
</dbReference>
<name>A0A4U1CQN1_9SPHI</name>
<dbReference type="Proteomes" id="UP000309488">
    <property type="component" value="Unassembled WGS sequence"/>
</dbReference>
<evidence type="ECO:0000313" key="2">
    <source>
        <dbReference type="Proteomes" id="UP000309488"/>
    </source>
</evidence>
<evidence type="ECO:0000313" key="1">
    <source>
        <dbReference type="EMBL" id="TKC10321.1"/>
    </source>
</evidence>
<reference evidence="1 2" key="1">
    <citation type="submission" date="2019-04" db="EMBL/GenBank/DDBJ databases">
        <title>Pedobacter sp. RP-3-22 sp. nov., isolated from Arctic soil.</title>
        <authorList>
            <person name="Dahal R.H."/>
            <person name="Kim D.-U."/>
        </authorList>
    </citation>
    <scope>NUCLEOTIDE SEQUENCE [LARGE SCALE GENOMIC DNA]</scope>
    <source>
        <strain evidence="1 2">RP-3-22</strain>
    </source>
</reference>
<comment type="caution">
    <text evidence="1">The sequence shown here is derived from an EMBL/GenBank/DDBJ whole genome shotgun (WGS) entry which is preliminary data.</text>
</comment>